<accession>A0A409WC13</accession>
<dbReference type="AlphaFoldDB" id="A0A409WC13"/>
<dbReference type="EMBL" id="NHYE01005204">
    <property type="protein sequence ID" value="PPQ76021.1"/>
    <property type="molecule type" value="Genomic_DNA"/>
</dbReference>
<evidence type="ECO:0000256" key="1">
    <source>
        <dbReference type="SAM" id="Phobius"/>
    </source>
</evidence>
<protein>
    <submittedName>
        <fullName evidence="2">Uncharacterized protein</fullName>
    </submittedName>
</protein>
<reference evidence="2 3" key="1">
    <citation type="journal article" date="2018" name="Evol. Lett.">
        <title>Horizontal gene cluster transfer increased hallucinogenic mushroom diversity.</title>
        <authorList>
            <person name="Reynolds H.T."/>
            <person name="Vijayakumar V."/>
            <person name="Gluck-Thaler E."/>
            <person name="Korotkin H.B."/>
            <person name="Matheny P.B."/>
            <person name="Slot J.C."/>
        </authorList>
    </citation>
    <scope>NUCLEOTIDE SEQUENCE [LARGE SCALE GENOMIC DNA]</scope>
    <source>
        <strain evidence="2 3">SRW20</strain>
    </source>
</reference>
<keyword evidence="1" id="KW-1133">Transmembrane helix</keyword>
<name>A0A409WC13_9AGAR</name>
<keyword evidence="1" id="KW-0812">Transmembrane</keyword>
<organism evidence="2 3">
    <name type="scientific">Gymnopilus dilepis</name>
    <dbReference type="NCBI Taxonomy" id="231916"/>
    <lineage>
        <taxon>Eukaryota</taxon>
        <taxon>Fungi</taxon>
        <taxon>Dikarya</taxon>
        <taxon>Basidiomycota</taxon>
        <taxon>Agaricomycotina</taxon>
        <taxon>Agaricomycetes</taxon>
        <taxon>Agaricomycetidae</taxon>
        <taxon>Agaricales</taxon>
        <taxon>Agaricineae</taxon>
        <taxon>Hymenogastraceae</taxon>
        <taxon>Gymnopilus</taxon>
    </lineage>
</organism>
<dbReference type="Proteomes" id="UP000284706">
    <property type="component" value="Unassembled WGS sequence"/>
</dbReference>
<keyword evidence="1" id="KW-0472">Membrane</keyword>
<feature type="transmembrane region" description="Helical" evidence="1">
    <location>
        <begin position="12"/>
        <end position="31"/>
    </location>
</feature>
<dbReference type="InParanoid" id="A0A409WC13"/>
<evidence type="ECO:0000313" key="3">
    <source>
        <dbReference type="Proteomes" id="UP000284706"/>
    </source>
</evidence>
<evidence type="ECO:0000313" key="2">
    <source>
        <dbReference type="EMBL" id="PPQ76021.1"/>
    </source>
</evidence>
<keyword evidence="3" id="KW-1185">Reference proteome</keyword>
<gene>
    <name evidence="2" type="ORF">CVT26_005550</name>
</gene>
<dbReference type="OrthoDB" id="3118112at2759"/>
<proteinExistence type="predicted"/>
<comment type="caution">
    <text evidence="2">The sequence shown here is derived from an EMBL/GenBank/DDBJ whole genome shotgun (WGS) entry which is preliminary data.</text>
</comment>
<sequence length="393" mass="44064">MNSYLSIASETLFFSTSFLVISLVILLPPLLSAWKLNIRLEVTSSLAGSREPLIQLKYPAVRRKKSKVVLISDGLNDLGWLLMWHYVNDPDALVLVCSAFEFEGEDAITIPEPENIPEDEPDPILAPESPMLRYDSHSPQKVAEKIYELDAQYGPITHFYEVSAVGEDARYDGAQAICRQGTRCARSSEYLAKLRAQKERIKIGRDAAIGAMVKLRKERGGLKVYVLTPEAELYLPAKENAGELLSNDSFVCSFEFNGHAPSPSESVSRLLSSVSWIFPRDSSSSKPHYLPVDPETRQRLLDETEFYFCSDEYNGSVAGRLEHIVGLVEKEDLPEPIFVEIAKWWLSFFTLKRHRDIGGDDLKLLGEDGRIGNEYLLSDGGVVALSHIFRAFS</sequence>